<evidence type="ECO:0000313" key="2">
    <source>
        <dbReference type="WBParaSite" id="RSKR_0000264800.1"/>
    </source>
</evidence>
<protein>
    <submittedName>
        <fullName evidence="2">Neur_chan_memb domain-containing protein</fullName>
    </submittedName>
</protein>
<dbReference type="WBParaSite" id="RSKR_0000264800.1">
    <property type="protein sequence ID" value="RSKR_0000264800.1"/>
    <property type="gene ID" value="RSKR_0000264800"/>
</dbReference>
<reference evidence="2" key="1">
    <citation type="submission" date="2016-11" db="UniProtKB">
        <authorList>
            <consortium name="WormBaseParasite"/>
        </authorList>
    </citation>
    <scope>IDENTIFICATION</scope>
    <source>
        <strain evidence="2">KR3021</strain>
    </source>
</reference>
<name>A0AC35TNE5_9BILA</name>
<proteinExistence type="predicted"/>
<evidence type="ECO:0000313" key="1">
    <source>
        <dbReference type="Proteomes" id="UP000095286"/>
    </source>
</evidence>
<dbReference type="Proteomes" id="UP000095286">
    <property type="component" value="Unplaced"/>
</dbReference>
<accession>A0AC35TNE5</accession>
<organism evidence="1 2">
    <name type="scientific">Rhabditophanes sp. KR3021</name>
    <dbReference type="NCBI Taxonomy" id="114890"/>
    <lineage>
        <taxon>Eukaryota</taxon>
        <taxon>Metazoa</taxon>
        <taxon>Ecdysozoa</taxon>
        <taxon>Nematoda</taxon>
        <taxon>Chromadorea</taxon>
        <taxon>Rhabditida</taxon>
        <taxon>Tylenchina</taxon>
        <taxon>Panagrolaimomorpha</taxon>
        <taxon>Strongyloidoidea</taxon>
        <taxon>Alloionematidae</taxon>
        <taxon>Rhabditophanes</taxon>
    </lineage>
</organism>
<sequence>MRSDGYSTGDIKYEFINGKKGVTQDSFEMPQFGLMDLGVKSKKVTLSSGTYSRLGILFLFKRSIGFYIIQVYLPAALIVIISYVSFWVPRNSVPARISLGVTTVLTITTLTVTTSASNVKISYVKALDCYLGFCFLMVFSSLIEYAIVGYIGKRHSSDEKEKAIKEAVAAASSYVRLIIRLRLTRQLGFYLMNIIIPSILIVMISWISFWLSRSASPARVSIGVTTVLTLVTLISTTNSQLPKVSYVKSLDIFLNFSFVMVFISLVEFSVVSYMAKKLEQRRDKKRRLQEQIQNAEIPMFGTYPHNKMIASPELPSDCDCKTIPLIQAPRWCNDPSVNDSKKGCGSVHKIDSGITLSNFEIVNACVNKSTAVTSTGSYDRLFVLFRFRRQPGFYMIQSLIPAAVLVMLSFISFYISKNSAPSRTSFVMAFLALTHLFCGTNRKIHVAYLKASDVYLMTCLLIVASVLAEYAIVSFTSRVYEGRLKRKNEKNPIGLRPSAPDPLHGKNNH</sequence>